<protein>
    <submittedName>
        <fullName evidence="6">IclR family transcriptional regulator</fullName>
    </submittedName>
</protein>
<keyword evidence="1" id="KW-0805">Transcription regulation</keyword>
<dbReference type="SUPFAM" id="SSF55781">
    <property type="entry name" value="GAF domain-like"/>
    <property type="match status" value="1"/>
</dbReference>
<dbReference type="SMART" id="SM00346">
    <property type="entry name" value="HTH_ICLR"/>
    <property type="match status" value="1"/>
</dbReference>
<dbReference type="PROSITE" id="PS51078">
    <property type="entry name" value="ICLR_ED"/>
    <property type="match status" value="1"/>
</dbReference>
<dbReference type="Gene3D" id="1.10.10.10">
    <property type="entry name" value="Winged helix-like DNA-binding domain superfamily/Winged helix DNA-binding domain"/>
    <property type="match status" value="1"/>
</dbReference>
<dbReference type="InterPro" id="IPR036388">
    <property type="entry name" value="WH-like_DNA-bd_sf"/>
</dbReference>
<dbReference type="Pfam" id="PF01614">
    <property type="entry name" value="IclR_C"/>
    <property type="match status" value="2"/>
</dbReference>
<evidence type="ECO:0000313" key="7">
    <source>
        <dbReference type="Proteomes" id="UP000197535"/>
    </source>
</evidence>
<dbReference type="Gene3D" id="3.30.450.40">
    <property type="match status" value="2"/>
</dbReference>
<evidence type="ECO:0000259" key="4">
    <source>
        <dbReference type="PROSITE" id="PS51077"/>
    </source>
</evidence>
<dbReference type="GO" id="GO:0003700">
    <property type="term" value="F:DNA-binding transcription factor activity"/>
    <property type="evidence" value="ECO:0007669"/>
    <property type="project" value="TreeGrafter"/>
</dbReference>
<dbReference type="EMBL" id="LSTO01000044">
    <property type="protein sequence ID" value="OWW18042.1"/>
    <property type="molecule type" value="Genomic_DNA"/>
</dbReference>
<keyword evidence="3" id="KW-0804">Transcription</keyword>
<dbReference type="InterPro" id="IPR005471">
    <property type="entry name" value="Tscrpt_reg_IclR_N"/>
</dbReference>
<evidence type="ECO:0000313" key="6">
    <source>
        <dbReference type="EMBL" id="OWW18042.1"/>
    </source>
</evidence>
<dbReference type="InterPro" id="IPR029016">
    <property type="entry name" value="GAF-like_dom_sf"/>
</dbReference>
<feature type="domain" description="HTH iclR-type" evidence="4">
    <location>
        <begin position="6"/>
        <end position="67"/>
    </location>
</feature>
<organism evidence="6 7">
    <name type="scientific">Noviherbaspirillum denitrificans</name>
    <dbReference type="NCBI Taxonomy" id="1968433"/>
    <lineage>
        <taxon>Bacteria</taxon>
        <taxon>Pseudomonadati</taxon>
        <taxon>Pseudomonadota</taxon>
        <taxon>Betaproteobacteria</taxon>
        <taxon>Burkholderiales</taxon>
        <taxon>Oxalobacteraceae</taxon>
        <taxon>Noviherbaspirillum</taxon>
    </lineage>
</organism>
<dbReference type="RefSeq" id="WP_088710792.1">
    <property type="nucleotide sequence ID" value="NZ_LSTO01000044.1"/>
</dbReference>
<gene>
    <name evidence="6" type="ORF">AYR66_03205</name>
</gene>
<dbReference type="OrthoDB" id="5401369at2"/>
<dbReference type="Pfam" id="PF09339">
    <property type="entry name" value="HTH_IclR"/>
    <property type="match status" value="1"/>
</dbReference>
<comment type="caution">
    <text evidence="6">The sequence shown here is derived from an EMBL/GenBank/DDBJ whole genome shotgun (WGS) entry which is preliminary data.</text>
</comment>
<feature type="domain" description="IclR-ED" evidence="5">
    <location>
        <begin position="68"/>
        <end position="226"/>
    </location>
</feature>
<dbReference type="GO" id="GO:0003677">
    <property type="term" value="F:DNA binding"/>
    <property type="evidence" value="ECO:0007669"/>
    <property type="project" value="UniProtKB-KW"/>
</dbReference>
<dbReference type="AlphaFoldDB" id="A0A254T9Q1"/>
<dbReference type="InterPro" id="IPR036390">
    <property type="entry name" value="WH_DNA-bd_sf"/>
</dbReference>
<keyword evidence="7" id="KW-1185">Reference proteome</keyword>
<dbReference type="SUPFAM" id="SSF46785">
    <property type="entry name" value="Winged helix' DNA-binding domain"/>
    <property type="match status" value="1"/>
</dbReference>
<dbReference type="GO" id="GO:0045892">
    <property type="term" value="P:negative regulation of DNA-templated transcription"/>
    <property type="evidence" value="ECO:0007669"/>
    <property type="project" value="TreeGrafter"/>
</dbReference>
<accession>A0A254T9Q1</accession>
<dbReference type="Proteomes" id="UP000197535">
    <property type="component" value="Unassembled WGS sequence"/>
</dbReference>
<evidence type="ECO:0000259" key="5">
    <source>
        <dbReference type="PROSITE" id="PS51078"/>
    </source>
</evidence>
<evidence type="ECO:0000256" key="1">
    <source>
        <dbReference type="ARBA" id="ARBA00023015"/>
    </source>
</evidence>
<dbReference type="PANTHER" id="PTHR30136">
    <property type="entry name" value="HELIX-TURN-HELIX TRANSCRIPTIONAL REGULATOR, ICLR FAMILY"/>
    <property type="match status" value="1"/>
</dbReference>
<name>A0A254T9Q1_9BURK</name>
<dbReference type="InterPro" id="IPR014757">
    <property type="entry name" value="Tscrpt_reg_IclR_C"/>
</dbReference>
<dbReference type="PANTHER" id="PTHR30136:SF39">
    <property type="entry name" value="TRANSCRIPTIONAL REGULATORY PROTEIN"/>
    <property type="match status" value="1"/>
</dbReference>
<keyword evidence="2" id="KW-0238">DNA-binding</keyword>
<evidence type="ECO:0000256" key="3">
    <source>
        <dbReference type="ARBA" id="ARBA00023163"/>
    </source>
</evidence>
<evidence type="ECO:0000256" key="2">
    <source>
        <dbReference type="ARBA" id="ARBA00023125"/>
    </source>
</evidence>
<proteinExistence type="predicted"/>
<dbReference type="PROSITE" id="PS51077">
    <property type="entry name" value="HTH_ICLR"/>
    <property type="match status" value="1"/>
</dbReference>
<reference evidence="6 7" key="1">
    <citation type="submission" date="2016-02" db="EMBL/GenBank/DDBJ databases">
        <authorList>
            <person name="Wen L."/>
            <person name="He K."/>
            <person name="Yang H."/>
        </authorList>
    </citation>
    <scope>NUCLEOTIDE SEQUENCE [LARGE SCALE GENOMIC DNA]</scope>
    <source>
        <strain evidence="6 7">TSA40</strain>
    </source>
</reference>
<sequence length="237" mass="26117">MNNEGVAAVDRALSILDAFTENDASLTLTEISKRTGFYKSTTMRLAESLEKFGYLRRDDEGYYKLGSKPLFLGTLYQRQFKTADHVPQALRAIVAELHEGASFFIRDGNHRVCLHRVDPLRAIRDSISEGDRLPINVGASGHVILAFEGMGGQRYDEIREKLYSASFGERDPETAAVSCPVFGLNQKLAGAIAVSGPRYRIEETGVDKILPVIFQQARALTQAFGGNPNVFDKAGSK</sequence>
<dbReference type="InterPro" id="IPR050707">
    <property type="entry name" value="HTH_MetabolicPath_Reg"/>
</dbReference>